<dbReference type="AlphaFoldDB" id="A0A8H8SXF7"/>
<feature type="compositionally biased region" description="Low complexity" evidence="1">
    <location>
        <begin position="124"/>
        <end position="137"/>
    </location>
</feature>
<evidence type="ECO:0000313" key="3">
    <source>
        <dbReference type="EMBL" id="QRW22091.1"/>
    </source>
</evidence>
<feature type="compositionally biased region" description="Pro residues" evidence="1">
    <location>
        <begin position="112"/>
        <end position="123"/>
    </location>
</feature>
<gene>
    <name evidence="3" type="ORF">RhiXN_09678</name>
</gene>
<dbReference type="RefSeq" id="XP_043182328.1">
    <property type="nucleotide sequence ID" value="XM_043329494.1"/>
</dbReference>
<feature type="compositionally biased region" description="Pro residues" evidence="1">
    <location>
        <begin position="138"/>
        <end position="164"/>
    </location>
</feature>
<dbReference type="GO" id="GO:0003729">
    <property type="term" value="F:mRNA binding"/>
    <property type="evidence" value="ECO:0007669"/>
    <property type="project" value="TreeGrafter"/>
</dbReference>
<feature type="region of interest" description="Disordered" evidence="1">
    <location>
        <begin position="58"/>
        <end position="214"/>
    </location>
</feature>
<organism evidence="3 4">
    <name type="scientific">Rhizoctonia solani</name>
    <dbReference type="NCBI Taxonomy" id="456999"/>
    <lineage>
        <taxon>Eukaryota</taxon>
        <taxon>Fungi</taxon>
        <taxon>Dikarya</taxon>
        <taxon>Basidiomycota</taxon>
        <taxon>Agaricomycotina</taxon>
        <taxon>Agaricomycetes</taxon>
        <taxon>Cantharellales</taxon>
        <taxon>Ceratobasidiaceae</taxon>
        <taxon>Rhizoctonia</taxon>
    </lineage>
</organism>
<proteinExistence type="predicted"/>
<name>A0A8H8SXF7_9AGAM</name>
<dbReference type="GO" id="GO:0005847">
    <property type="term" value="C:mRNA cleavage and polyadenylation specificity factor complex"/>
    <property type="evidence" value="ECO:0007669"/>
    <property type="project" value="TreeGrafter"/>
</dbReference>
<dbReference type="Proteomes" id="UP000650533">
    <property type="component" value="Chromosome 8"/>
</dbReference>
<dbReference type="KEGG" id="rsx:RhiXN_09678"/>
<dbReference type="Gene3D" id="1.25.40.630">
    <property type="match status" value="1"/>
</dbReference>
<dbReference type="InterPro" id="IPR038192">
    <property type="entry name" value="CSTF_C_sf"/>
</dbReference>
<evidence type="ECO:0000259" key="2">
    <source>
        <dbReference type="Pfam" id="PF14327"/>
    </source>
</evidence>
<dbReference type="Gene3D" id="1.10.20.70">
    <property type="entry name" value="Transcription termination and cleavage factor, C-terminal domain"/>
    <property type="match status" value="1"/>
</dbReference>
<dbReference type="InterPro" id="IPR025742">
    <property type="entry name" value="CSTF2_hinge"/>
</dbReference>
<accession>A0A8H8SXF7</accession>
<feature type="compositionally biased region" description="Low complexity" evidence="1">
    <location>
        <begin position="64"/>
        <end position="85"/>
    </location>
</feature>
<protein>
    <submittedName>
        <fullName evidence="3">Cleavage stimulation factor subunit 2</fullName>
    </submittedName>
</protein>
<dbReference type="PANTHER" id="PTHR45735:SF2">
    <property type="entry name" value="CLEAVAGE STIMULATION FACTOR SUBUNIT 2"/>
    <property type="match status" value="1"/>
</dbReference>
<dbReference type="PANTHER" id="PTHR45735">
    <property type="entry name" value="CLEAVAGE STIMULATION FACTOR SUBUNIT 2"/>
    <property type="match status" value="1"/>
</dbReference>
<feature type="domain" description="Cleavage stimulation factor subunit 2 hinge" evidence="2">
    <location>
        <begin position="1"/>
        <end position="56"/>
    </location>
</feature>
<sequence length="251" mass="27004">MEEEKMFELLTSVKNMVKTDPTQARAALTSHPNLAYALMKEMVALDVVEPEVLTRTLQAAATGAQPPQNQATLPQQQQQQQQQQAYPPPSNGTPSYPSYPAPGSAPAYGTPQPGPYQQPPPSSTPSYSTPYPSTSTPTYPPAPVPSYPPVPTPSYPPSYPPQPPQSHSQPPSMPPQAYQARQQQQQQQQLPVQSRAPASAPPPGMGSVPGLAPEQQAMVQRLALLTPDQIAALPPSDRVALIELRRQLGLE</sequence>
<feature type="compositionally biased region" description="Low complexity" evidence="1">
    <location>
        <begin position="92"/>
        <end position="111"/>
    </location>
</feature>
<dbReference type="Pfam" id="PF14327">
    <property type="entry name" value="CSTF2_hinge"/>
    <property type="match status" value="1"/>
</dbReference>
<reference evidence="3" key="1">
    <citation type="submission" date="2020-05" db="EMBL/GenBank/DDBJ databases">
        <title>Evolutionary and genomic comparisons of hybrid uninucleate and nonhybrid Rhizoctonia fungi.</title>
        <authorList>
            <person name="Li C."/>
            <person name="Chen X."/>
        </authorList>
    </citation>
    <scope>NUCLEOTIDE SEQUENCE</scope>
    <source>
        <strain evidence="3">AG-1 IA</strain>
    </source>
</reference>
<dbReference type="GeneID" id="67031957"/>
<evidence type="ECO:0000256" key="1">
    <source>
        <dbReference type="SAM" id="MobiDB-lite"/>
    </source>
</evidence>
<dbReference type="EMBL" id="CP059665">
    <property type="protein sequence ID" value="QRW22091.1"/>
    <property type="molecule type" value="Genomic_DNA"/>
</dbReference>
<feature type="compositionally biased region" description="Low complexity" evidence="1">
    <location>
        <begin position="165"/>
        <end position="198"/>
    </location>
</feature>
<evidence type="ECO:0000313" key="4">
    <source>
        <dbReference type="Proteomes" id="UP000650533"/>
    </source>
</evidence>